<evidence type="ECO:0000313" key="3">
    <source>
        <dbReference type="Proteomes" id="UP000440224"/>
    </source>
</evidence>
<evidence type="ECO:0000313" key="2">
    <source>
        <dbReference type="EMBL" id="MRG92115.1"/>
    </source>
</evidence>
<protein>
    <recommendedName>
        <fullName evidence="1">DUF7677 domain-containing protein</fullName>
    </recommendedName>
</protein>
<dbReference type="AlphaFoldDB" id="A0A6N7PPK2"/>
<keyword evidence="3" id="KW-1185">Reference proteome</keyword>
<organism evidence="2 3">
    <name type="scientific">Polyangium spumosum</name>
    <dbReference type="NCBI Taxonomy" id="889282"/>
    <lineage>
        <taxon>Bacteria</taxon>
        <taxon>Pseudomonadati</taxon>
        <taxon>Myxococcota</taxon>
        <taxon>Polyangia</taxon>
        <taxon>Polyangiales</taxon>
        <taxon>Polyangiaceae</taxon>
        <taxon>Polyangium</taxon>
    </lineage>
</organism>
<dbReference type="OrthoDB" id="670500at2"/>
<accession>A0A6N7PPK2</accession>
<dbReference type="Pfam" id="PF24725">
    <property type="entry name" value="DUF7677"/>
    <property type="match status" value="1"/>
</dbReference>
<dbReference type="Proteomes" id="UP000440224">
    <property type="component" value="Unassembled WGS sequence"/>
</dbReference>
<sequence>MPKASPSVRHAVRLFSFWLANRTVGLPLLDGVDYSAIFEEPSALEQAYAIFMNVLEFDDAGIVQNARHAERRAAQFIRRYVEPSYIVEPPFEDWEVELH</sequence>
<feature type="domain" description="DUF7677" evidence="1">
    <location>
        <begin position="5"/>
        <end position="99"/>
    </location>
</feature>
<dbReference type="InterPro" id="IPR056094">
    <property type="entry name" value="DUF7677"/>
</dbReference>
<dbReference type="RefSeq" id="WP_153818944.1">
    <property type="nucleotide sequence ID" value="NZ_WJIE01000002.1"/>
</dbReference>
<name>A0A6N7PPK2_9BACT</name>
<evidence type="ECO:0000259" key="1">
    <source>
        <dbReference type="Pfam" id="PF24725"/>
    </source>
</evidence>
<proteinExistence type="predicted"/>
<reference evidence="2 3" key="1">
    <citation type="submission" date="2019-10" db="EMBL/GenBank/DDBJ databases">
        <title>A soil myxobacterium in the family Polyangiaceae.</title>
        <authorList>
            <person name="Li Y."/>
            <person name="Wang J."/>
        </authorList>
    </citation>
    <scope>NUCLEOTIDE SEQUENCE [LARGE SCALE GENOMIC DNA]</scope>
    <source>
        <strain evidence="2 3">DSM 14734</strain>
    </source>
</reference>
<dbReference type="EMBL" id="WJIE01000002">
    <property type="protein sequence ID" value="MRG92115.1"/>
    <property type="molecule type" value="Genomic_DNA"/>
</dbReference>
<gene>
    <name evidence="2" type="ORF">GF068_09270</name>
</gene>
<comment type="caution">
    <text evidence="2">The sequence shown here is derived from an EMBL/GenBank/DDBJ whole genome shotgun (WGS) entry which is preliminary data.</text>
</comment>